<comment type="caution">
    <text evidence="2">The sequence shown here is derived from an EMBL/GenBank/DDBJ whole genome shotgun (WGS) entry which is preliminary data.</text>
</comment>
<gene>
    <name evidence="2" type="ORF">VFPPC_14724</name>
</gene>
<dbReference type="EMBL" id="LSBJ02000010">
    <property type="protein sequence ID" value="OAQ59113.1"/>
    <property type="molecule type" value="Genomic_DNA"/>
</dbReference>
<dbReference type="GeneID" id="28856486"/>
<dbReference type="RefSeq" id="XP_018137168.1">
    <property type="nucleotide sequence ID" value="XM_018292492.1"/>
</dbReference>
<dbReference type="Proteomes" id="UP000078397">
    <property type="component" value="Unassembled WGS sequence"/>
</dbReference>
<organism evidence="2 3">
    <name type="scientific">Pochonia chlamydosporia 170</name>
    <dbReference type="NCBI Taxonomy" id="1380566"/>
    <lineage>
        <taxon>Eukaryota</taxon>
        <taxon>Fungi</taxon>
        <taxon>Dikarya</taxon>
        <taxon>Ascomycota</taxon>
        <taxon>Pezizomycotina</taxon>
        <taxon>Sordariomycetes</taxon>
        <taxon>Hypocreomycetidae</taxon>
        <taxon>Hypocreales</taxon>
        <taxon>Clavicipitaceae</taxon>
        <taxon>Pochonia</taxon>
    </lineage>
</organism>
<sequence length="66" mass="6760">MKVSAIYIVLTALGAAVAAPAGNILDKKNADDTWSTGGNAGKRALENILDKKNADDTWSTGGNAGR</sequence>
<dbReference type="KEGG" id="pchm:VFPPC_14724"/>
<evidence type="ECO:0000313" key="2">
    <source>
        <dbReference type="EMBL" id="OAQ59113.1"/>
    </source>
</evidence>
<feature type="chain" id="PRO_5008101121" evidence="1">
    <location>
        <begin position="19"/>
        <end position="66"/>
    </location>
</feature>
<keyword evidence="3" id="KW-1185">Reference proteome</keyword>
<evidence type="ECO:0000313" key="3">
    <source>
        <dbReference type="Proteomes" id="UP000078397"/>
    </source>
</evidence>
<dbReference type="AlphaFoldDB" id="A0A179F1X0"/>
<accession>A0A179F1X0</accession>
<keyword evidence="1" id="KW-0732">Signal</keyword>
<protein>
    <submittedName>
        <fullName evidence="2">Uncharacterized protein</fullName>
    </submittedName>
</protein>
<proteinExistence type="predicted"/>
<name>A0A179F1X0_METCM</name>
<reference evidence="2 3" key="1">
    <citation type="journal article" date="2016" name="PLoS Pathog.">
        <title>Biosynthesis of antibiotic leucinostatins in bio-control fungus Purpureocillium lilacinum and their inhibition on phytophthora revealed by genome mining.</title>
        <authorList>
            <person name="Wang G."/>
            <person name="Liu Z."/>
            <person name="Lin R."/>
            <person name="Li E."/>
            <person name="Mao Z."/>
            <person name="Ling J."/>
            <person name="Yang Y."/>
            <person name="Yin W.B."/>
            <person name="Xie B."/>
        </authorList>
    </citation>
    <scope>NUCLEOTIDE SEQUENCE [LARGE SCALE GENOMIC DNA]</scope>
    <source>
        <strain evidence="2">170</strain>
    </source>
</reference>
<feature type="signal peptide" evidence="1">
    <location>
        <begin position="1"/>
        <end position="18"/>
    </location>
</feature>
<evidence type="ECO:0000256" key="1">
    <source>
        <dbReference type="SAM" id="SignalP"/>
    </source>
</evidence>